<feature type="transmembrane region" description="Helical" evidence="1">
    <location>
        <begin position="128"/>
        <end position="147"/>
    </location>
</feature>
<feature type="transmembrane region" description="Helical" evidence="1">
    <location>
        <begin position="102"/>
        <end position="121"/>
    </location>
</feature>
<comment type="caution">
    <text evidence="3">The sequence shown here is derived from an EMBL/GenBank/DDBJ whole genome shotgun (WGS) entry which is preliminary data.</text>
</comment>
<evidence type="ECO:0000256" key="1">
    <source>
        <dbReference type="SAM" id="Phobius"/>
    </source>
</evidence>
<keyword evidence="1" id="KW-1133">Transmembrane helix</keyword>
<dbReference type="InterPro" id="IPR058581">
    <property type="entry name" value="TM_HPP"/>
</dbReference>
<protein>
    <recommendedName>
        <fullName evidence="2">HPP transmembrane region domain-containing protein</fullName>
    </recommendedName>
</protein>
<feature type="domain" description="HPP transmembrane region" evidence="2">
    <location>
        <begin position="95"/>
        <end position="253"/>
    </location>
</feature>
<dbReference type="EMBL" id="VDFV01000001">
    <property type="protein sequence ID" value="TNC74874.1"/>
    <property type="molecule type" value="Genomic_DNA"/>
</dbReference>
<keyword evidence="4" id="KW-1185">Reference proteome</keyword>
<evidence type="ECO:0000313" key="3">
    <source>
        <dbReference type="EMBL" id="TNC74874.1"/>
    </source>
</evidence>
<dbReference type="AlphaFoldDB" id="A0A5C4NJ80"/>
<feature type="transmembrane region" description="Helical" evidence="1">
    <location>
        <begin position="182"/>
        <end position="201"/>
    </location>
</feature>
<evidence type="ECO:0000313" key="4">
    <source>
        <dbReference type="Proteomes" id="UP000305709"/>
    </source>
</evidence>
<sequence>MSWVLPWAAGFSCSAPFMTEAGGRSEAPSASTATNNIARDPIPTLEHGAAAHYLGSPCAPRGPSPDARPSMSPAAKRRAIRLRRALRSLGPAMPRPSGGEPFRAALGAGLALLACGALVSLGGTGGAAAGLFLIAPLGATAFLLFAVPNSPLAQPWSAVVGNTVSAVVAVTVVLLGPPQPIAAGLAVFWAIAGMAAFRAMHPPGGAVALATVLSAPVVQEMGFGFVLAPVLLDTVALVGVALVFNRLTGRRYPFRQVPAEPRSHAGLSAEDLSALLHRLNQSANIGTEDFGRLLDAAEAECAQRRTGSRSAPVIRLPRRAAR</sequence>
<keyword evidence="1" id="KW-0812">Transmembrane</keyword>
<keyword evidence="1" id="KW-0472">Membrane</keyword>
<evidence type="ECO:0000259" key="2">
    <source>
        <dbReference type="Pfam" id="PF04982"/>
    </source>
</evidence>
<feature type="transmembrane region" description="Helical" evidence="1">
    <location>
        <begin position="153"/>
        <end position="175"/>
    </location>
</feature>
<dbReference type="PANTHER" id="PTHR33741">
    <property type="entry name" value="TRANSMEMBRANE PROTEIN DDB_G0269096-RELATED"/>
    <property type="match status" value="1"/>
</dbReference>
<dbReference type="Pfam" id="PF04982">
    <property type="entry name" value="TM_HPP"/>
    <property type="match status" value="1"/>
</dbReference>
<proteinExistence type="predicted"/>
<dbReference type="PANTHER" id="PTHR33741:SF5">
    <property type="entry name" value="TRANSMEMBRANE PROTEIN DDB_G0269096-RELATED"/>
    <property type="match status" value="1"/>
</dbReference>
<name>A0A5C4NJ80_9RHOB</name>
<dbReference type="InterPro" id="IPR007065">
    <property type="entry name" value="HPP"/>
</dbReference>
<dbReference type="Proteomes" id="UP000305709">
    <property type="component" value="Unassembled WGS sequence"/>
</dbReference>
<reference evidence="3 4" key="1">
    <citation type="submission" date="2019-06" db="EMBL/GenBank/DDBJ databases">
        <authorList>
            <person name="Jiang L."/>
        </authorList>
    </citation>
    <scope>NUCLEOTIDE SEQUENCE [LARGE SCALE GENOMIC DNA]</scope>
    <source>
        <strain evidence="3 4">YIM 48858</strain>
    </source>
</reference>
<organism evidence="3 4">
    <name type="scientific">Rubellimicrobium roseum</name>
    <dbReference type="NCBI Taxonomy" id="687525"/>
    <lineage>
        <taxon>Bacteria</taxon>
        <taxon>Pseudomonadati</taxon>
        <taxon>Pseudomonadota</taxon>
        <taxon>Alphaproteobacteria</taxon>
        <taxon>Rhodobacterales</taxon>
        <taxon>Roseobacteraceae</taxon>
        <taxon>Rubellimicrobium</taxon>
    </lineage>
</organism>
<accession>A0A5C4NJ80</accession>
<feature type="transmembrane region" description="Helical" evidence="1">
    <location>
        <begin position="221"/>
        <end position="244"/>
    </location>
</feature>
<gene>
    <name evidence="3" type="ORF">FHG71_01710</name>
</gene>